<feature type="region of interest" description="Disordered" evidence="20">
    <location>
        <begin position="1075"/>
        <end position="1095"/>
    </location>
</feature>
<dbReference type="SMART" id="SM00079">
    <property type="entry name" value="PBPe"/>
    <property type="match status" value="1"/>
</dbReference>
<feature type="compositionally biased region" description="Low complexity" evidence="20">
    <location>
        <begin position="10"/>
        <end position="22"/>
    </location>
</feature>
<evidence type="ECO:0000256" key="5">
    <source>
        <dbReference type="ARBA" id="ARBA00022729"/>
    </source>
</evidence>
<dbReference type="GO" id="GO:0045211">
    <property type="term" value="C:postsynaptic membrane"/>
    <property type="evidence" value="ECO:0007669"/>
    <property type="project" value="UniProtKB-SubCell"/>
</dbReference>
<evidence type="ECO:0000256" key="2">
    <source>
        <dbReference type="ARBA" id="ARBA00022448"/>
    </source>
</evidence>
<keyword evidence="3" id="KW-1003">Cell membrane</keyword>
<evidence type="ECO:0000256" key="12">
    <source>
        <dbReference type="ARBA" id="ARBA00023257"/>
    </source>
</evidence>
<dbReference type="Pfam" id="PF03114">
    <property type="entry name" value="BAR"/>
    <property type="match status" value="1"/>
</dbReference>
<evidence type="ECO:0000313" key="26">
    <source>
        <dbReference type="Proteomes" id="UP001175271"/>
    </source>
</evidence>
<dbReference type="GO" id="GO:0005737">
    <property type="term" value="C:cytoplasm"/>
    <property type="evidence" value="ECO:0007669"/>
    <property type="project" value="InterPro"/>
</dbReference>
<keyword evidence="10" id="KW-0675">Receptor</keyword>
<evidence type="ECO:0000256" key="9">
    <source>
        <dbReference type="ARBA" id="ARBA00023136"/>
    </source>
</evidence>
<comment type="subcellular location">
    <subcellularLocation>
        <location evidence="15">Postsynaptic cell membrane</location>
        <topology evidence="15">Multi-pass membrane protein</topology>
    </subcellularLocation>
</comment>
<dbReference type="InterPro" id="IPR001320">
    <property type="entry name" value="Iontro_rcpt_C"/>
</dbReference>
<dbReference type="Proteomes" id="UP001175271">
    <property type="component" value="Unassembled WGS sequence"/>
</dbReference>
<dbReference type="EMBL" id="JAUCMV010000001">
    <property type="protein sequence ID" value="KAK0425193.1"/>
    <property type="molecule type" value="Genomic_DNA"/>
</dbReference>
<dbReference type="SMART" id="SM00918">
    <property type="entry name" value="Lig_chan-Glu_bd"/>
    <property type="match status" value="1"/>
</dbReference>
<keyword evidence="14" id="KW-0407">Ion channel</keyword>
<dbReference type="Pfam" id="PF00060">
    <property type="entry name" value="Lig_chan"/>
    <property type="match status" value="1"/>
</dbReference>
<dbReference type="SUPFAM" id="SSF103657">
    <property type="entry name" value="BAR/IMD domain-like"/>
    <property type="match status" value="1"/>
</dbReference>
<reference evidence="25" key="1">
    <citation type="submission" date="2023-06" db="EMBL/GenBank/DDBJ databases">
        <title>Genomic analysis of the entomopathogenic nematode Steinernema hermaphroditum.</title>
        <authorList>
            <person name="Schwarz E.M."/>
            <person name="Heppert J.K."/>
            <person name="Baniya A."/>
            <person name="Schwartz H.T."/>
            <person name="Tan C.-H."/>
            <person name="Antoshechkin I."/>
            <person name="Sternberg P.W."/>
            <person name="Goodrich-Blair H."/>
            <person name="Dillman A.R."/>
        </authorList>
    </citation>
    <scope>NUCLEOTIDE SEQUENCE</scope>
    <source>
        <strain evidence="25">PS9179</strain>
        <tissue evidence="25">Whole animal</tissue>
    </source>
</reference>
<keyword evidence="8" id="KW-0406">Ion transport</keyword>
<evidence type="ECO:0000256" key="10">
    <source>
        <dbReference type="ARBA" id="ARBA00023170"/>
    </source>
</evidence>
<feature type="disulfide bond" evidence="18">
    <location>
        <begin position="955"/>
        <end position="1013"/>
    </location>
</feature>
<accession>A0AA39M912</accession>
<keyword evidence="19" id="KW-0175">Coiled coil</keyword>
<evidence type="ECO:0000256" key="11">
    <source>
        <dbReference type="ARBA" id="ARBA00023180"/>
    </source>
</evidence>
<evidence type="ECO:0000256" key="21">
    <source>
        <dbReference type="SAM" id="Phobius"/>
    </source>
</evidence>
<feature type="binding site" evidence="16">
    <location>
        <position position="896"/>
    </location>
    <ligand>
        <name>L-glutamate</name>
        <dbReference type="ChEBI" id="CHEBI:29985"/>
    </ligand>
</feature>
<evidence type="ECO:0000256" key="20">
    <source>
        <dbReference type="SAM" id="MobiDB-lite"/>
    </source>
</evidence>
<feature type="domain" description="Ionotropic glutamate receptor C-terminal" evidence="22">
    <location>
        <begin position="638"/>
        <end position="1006"/>
    </location>
</feature>
<evidence type="ECO:0000256" key="19">
    <source>
        <dbReference type="SAM" id="Coils"/>
    </source>
</evidence>
<gene>
    <name evidence="25" type="ORF">QR680_009079</name>
</gene>
<sequence>MATPPKEGTSKSNRSASSGRSNCNEMMPMVPVPGAGGRFKRFLFKIGEKIGTHQKTKYKQQFLDECKELEKYRDVAEDLVLKLLNVAQQNARLIHQPLGETPIKARSNQDPFEELAASMTDIQPVLDKCNLTKYQNALTKLAKIQRDFQDNTRKAVFRLRTFINTDFTTYEMLRKKLEQSRQDMDFAKHEVDNAKNDEQAQAKNVIYERYAKAFEMKLQETTALLDRFPSIREGHYKDLEAFCHYEQKFYEESVKVLKLVFFSNNLSGVFLSSDAERDAFSALLEFYHLSHWHVEFMAIRPSNRIVEQICRAHVRGMLALFLPNEFPYDFLAANFADTIGIPYFRLAPRSLLQQFEDSAVDLFPDFRTFGTAALGFLKHQRWHNVVLLQRTAEEFTEIQNLVTESYFIEHLKVTPKVLPSEGDYGPILKRLKIQMNARNIVVHTEPRGLPEVLREANMLGMCSKDFSYVLTHPDATLLQMEGALWARCNITAFSMVDYFSEDARRIHEFLSRAGIISSASKYTIPLHLAVWSDTIRLLNHSLHPIGYPDEQRSCEVPFSTGRAIREAVLRRSLAGLSGPVALGEDGRRANQTIQIVIRRNETSFDRFCQWDTAKQRLNFDQNVPTRMEGKSTSIRNKTLKVTIYLEEPFVMVKEEADRQNLTGNERYEGYLIDLLQRIAEVRGFRYVLHEVRDKSYGVKEAHGKWNGMVGELQSGEADLAVASLTISYSRSEVIDFTVPYMHLGISILFKKPEETHPSLFAFLSPLSVEVWISMTASYIVTSAAIWLLAKISPYESLREVDDGAFVECPNQFTLFNSFWFTVSSLMQQGCDLSPRAGSTRLGAAFWWLFTLIFISSYTANLAAFLTAQRMVSPIESADDLAEQTKIKYGTLGRGSTMTFFNESKIDIYEKMWKTMTSQPGLFVNSSREGIDRVLSSDYAYLMESSMLEYAVERNCQLMQIGGLLDQKGYGIGLPKGSPYREPISTAILRLQETTVLTELKEKWWKKKRGGGICNPQKATQTELGARSVGGIFIVLLVGLLVAIFASAFELIRKATAQAQSSSVFESAWNDVKKSFDERKTSRPKTEPTTTEAMEASDAEIPVEFVPLHPLRVARPVEL</sequence>
<dbReference type="AlphaFoldDB" id="A0AA39M912"/>
<dbReference type="InterPro" id="IPR028082">
    <property type="entry name" value="Peripla_BP_I"/>
</dbReference>
<feature type="disulfide bond" evidence="18">
    <location>
        <begin position="310"/>
        <end position="554"/>
    </location>
</feature>
<evidence type="ECO:0000256" key="14">
    <source>
        <dbReference type="ARBA" id="ARBA00023303"/>
    </source>
</evidence>
<dbReference type="InterPro" id="IPR027267">
    <property type="entry name" value="AH/BAR_dom_sf"/>
</dbReference>
<feature type="site" description="Crucial to convey clamshell closure to channel opening" evidence="17">
    <location>
        <position position="874"/>
    </location>
</feature>
<name>A0AA39M912_9BILA</name>
<feature type="domain" description="BAR" evidence="23">
    <location>
        <begin position="34"/>
        <end position="266"/>
    </location>
</feature>
<evidence type="ECO:0000259" key="23">
    <source>
        <dbReference type="SMART" id="SM00721"/>
    </source>
</evidence>
<evidence type="ECO:0000259" key="22">
    <source>
        <dbReference type="SMART" id="SM00079"/>
    </source>
</evidence>
<organism evidence="25 26">
    <name type="scientific">Steinernema hermaphroditum</name>
    <dbReference type="NCBI Taxonomy" id="289476"/>
    <lineage>
        <taxon>Eukaryota</taxon>
        <taxon>Metazoa</taxon>
        <taxon>Ecdysozoa</taxon>
        <taxon>Nematoda</taxon>
        <taxon>Chromadorea</taxon>
        <taxon>Rhabditida</taxon>
        <taxon>Tylenchina</taxon>
        <taxon>Panagrolaimomorpha</taxon>
        <taxon>Strongyloidoidea</taxon>
        <taxon>Steinernematidae</taxon>
        <taxon>Steinernema</taxon>
    </lineage>
</organism>
<feature type="binding site" evidence="16">
    <location>
        <position position="730"/>
    </location>
    <ligand>
        <name>L-glutamate</name>
        <dbReference type="ChEBI" id="CHEBI:29985"/>
    </ligand>
</feature>
<dbReference type="InterPro" id="IPR015683">
    <property type="entry name" value="Ionotropic_Glu_rcpt"/>
</dbReference>
<dbReference type="PANTHER" id="PTHR18966">
    <property type="entry name" value="IONOTROPIC GLUTAMATE RECEPTOR"/>
    <property type="match status" value="1"/>
</dbReference>
<evidence type="ECO:0000256" key="3">
    <source>
        <dbReference type="ARBA" id="ARBA00022475"/>
    </source>
</evidence>
<evidence type="ECO:0000256" key="7">
    <source>
        <dbReference type="ARBA" id="ARBA00023018"/>
    </source>
</evidence>
<keyword evidence="2" id="KW-0813">Transport</keyword>
<keyword evidence="13" id="KW-1071">Ligand-gated ion channel</keyword>
<dbReference type="InterPro" id="IPR019594">
    <property type="entry name" value="Glu/Gly-bd"/>
</dbReference>
<dbReference type="Gene3D" id="1.20.1270.60">
    <property type="entry name" value="Arfaptin homology (AH) domain/BAR domain"/>
    <property type="match status" value="1"/>
</dbReference>
<dbReference type="InterPro" id="IPR001508">
    <property type="entry name" value="Iono_Glu_rcpt_met"/>
</dbReference>
<evidence type="ECO:0000256" key="13">
    <source>
        <dbReference type="ARBA" id="ARBA00023286"/>
    </source>
</evidence>
<dbReference type="Gene3D" id="3.40.50.2300">
    <property type="match status" value="2"/>
</dbReference>
<keyword evidence="26" id="KW-1185">Reference proteome</keyword>
<feature type="binding site" evidence="16">
    <location>
        <position position="943"/>
    </location>
    <ligand>
        <name>L-glutamate</name>
        <dbReference type="ChEBI" id="CHEBI:29985"/>
    </ligand>
</feature>
<evidence type="ECO:0000256" key="4">
    <source>
        <dbReference type="ARBA" id="ARBA00022692"/>
    </source>
</evidence>
<feature type="compositionally biased region" description="Basic and acidic residues" evidence="20">
    <location>
        <begin position="1075"/>
        <end position="1085"/>
    </location>
</feature>
<evidence type="ECO:0000256" key="16">
    <source>
        <dbReference type="PIRSR" id="PIRSR601508-1"/>
    </source>
</evidence>
<dbReference type="Gene3D" id="3.40.190.10">
    <property type="entry name" value="Periplasmic binding protein-like II"/>
    <property type="match status" value="2"/>
</dbReference>
<keyword evidence="18" id="KW-1015">Disulfide bond</keyword>
<dbReference type="SUPFAM" id="SSF53822">
    <property type="entry name" value="Periplasmic binding protein-like I"/>
    <property type="match status" value="1"/>
</dbReference>
<dbReference type="FunFam" id="1.10.287.70:FF:000010">
    <property type="entry name" value="Putative glutamate receptor ionotropic kainate 1"/>
    <property type="match status" value="1"/>
</dbReference>
<evidence type="ECO:0000259" key="24">
    <source>
        <dbReference type="SMART" id="SM00918"/>
    </source>
</evidence>
<proteinExistence type="inferred from homology"/>
<dbReference type="GO" id="GO:0038023">
    <property type="term" value="F:signaling receptor activity"/>
    <property type="evidence" value="ECO:0007669"/>
    <property type="project" value="InterPro"/>
</dbReference>
<evidence type="ECO:0000313" key="25">
    <source>
        <dbReference type="EMBL" id="KAK0425193.1"/>
    </source>
</evidence>
<evidence type="ECO:0000256" key="6">
    <source>
        <dbReference type="ARBA" id="ARBA00022989"/>
    </source>
</evidence>
<evidence type="ECO:0000256" key="15">
    <source>
        <dbReference type="ARBA" id="ARBA00034104"/>
    </source>
</evidence>
<keyword evidence="12" id="KW-0628">Postsynaptic cell membrane</keyword>
<keyword evidence="5" id="KW-0732">Signal</keyword>
<dbReference type="FunFam" id="3.40.190.10:FF:000060">
    <property type="entry name" value="Glutamate receptor ionotropic, kainate 1"/>
    <property type="match status" value="1"/>
</dbReference>
<keyword evidence="7" id="KW-0770">Synapse</keyword>
<evidence type="ECO:0000256" key="8">
    <source>
        <dbReference type="ARBA" id="ARBA00023065"/>
    </source>
</evidence>
<dbReference type="PRINTS" id="PR00177">
    <property type="entry name" value="NMDARECEPTOR"/>
</dbReference>
<feature type="domain" description="Ionotropic glutamate receptor L-glutamate and glycine-binding" evidence="24">
    <location>
        <begin position="648"/>
        <end position="714"/>
    </location>
</feature>
<dbReference type="InterPro" id="IPR001828">
    <property type="entry name" value="ANF_lig-bd_rcpt"/>
</dbReference>
<feature type="coiled-coil region" evidence="19">
    <location>
        <begin position="170"/>
        <end position="197"/>
    </location>
</feature>
<comment type="caution">
    <text evidence="25">The sequence shown here is derived from an EMBL/GenBank/DDBJ whole genome shotgun (WGS) entry which is preliminary data.</text>
</comment>
<feature type="transmembrane region" description="Helical" evidence="21">
    <location>
        <begin position="844"/>
        <end position="865"/>
    </location>
</feature>
<dbReference type="SMART" id="SM00721">
    <property type="entry name" value="BAR"/>
    <property type="match status" value="1"/>
</dbReference>
<dbReference type="InterPro" id="IPR004148">
    <property type="entry name" value="BAR_dom"/>
</dbReference>
<protein>
    <submittedName>
        <fullName evidence="25">Uncharacterized protein</fullName>
    </submittedName>
</protein>
<keyword evidence="9 21" id="KW-0472">Membrane</keyword>
<keyword evidence="4 21" id="KW-0812">Transmembrane</keyword>
<keyword evidence="6 21" id="KW-1133">Transmembrane helix</keyword>
<keyword evidence="11" id="KW-0325">Glycoprotein</keyword>
<evidence type="ECO:0000256" key="1">
    <source>
        <dbReference type="ARBA" id="ARBA00008685"/>
    </source>
</evidence>
<dbReference type="GO" id="GO:0015276">
    <property type="term" value="F:ligand-gated monoatomic ion channel activity"/>
    <property type="evidence" value="ECO:0007669"/>
    <property type="project" value="InterPro"/>
</dbReference>
<feature type="transmembrane region" description="Helical" evidence="21">
    <location>
        <begin position="1028"/>
        <end position="1051"/>
    </location>
</feature>
<feature type="binding site" evidence="16">
    <location>
        <position position="725"/>
    </location>
    <ligand>
        <name>L-glutamate</name>
        <dbReference type="ChEBI" id="CHEBI:29985"/>
    </ligand>
</feature>
<evidence type="ECO:0000256" key="17">
    <source>
        <dbReference type="PIRSR" id="PIRSR601508-2"/>
    </source>
</evidence>
<dbReference type="Pfam" id="PF01094">
    <property type="entry name" value="ANF_receptor"/>
    <property type="match status" value="1"/>
</dbReference>
<dbReference type="Pfam" id="PF10613">
    <property type="entry name" value="Lig_chan-Glu_bd"/>
    <property type="match status" value="1"/>
</dbReference>
<feature type="binding site" evidence="16">
    <location>
        <position position="895"/>
    </location>
    <ligand>
        <name>L-glutamate</name>
        <dbReference type="ChEBI" id="CHEBI:29985"/>
    </ligand>
</feature>
<dbReference type="FunFam" id="3.40.190.10:FF:000255">
    <property type="entry name" value="GLutamate Receptor family (AMPA)"/>
    <property type="match status" value="1"/>
</dbReference>
<comment type="similarity">
    <text evidence="1">Belongs to the glutamate-gated ion channel (TC 1.A.10.1) family.</text>
</comment>
<evidence type="ECO:0000256" key="18">
    <source>
        <dbReference type="PIRSR" id="PIRSR601508-3"/>
    </source>
</evidence>
<dbReference type="Gene3D" id="1.10.287.70">
    <property type="match status" value="1"/>
</dbReference>
<dbReference type="SUPFAM" id="SSF53850">
    <property type="entry name" value="Periplasmic binding protein-like II"/>
    <property type="match status" value="1"/>
</dbReference>
<feature type="region of interest" description="Disordered" evidence="20">
    <location>
        <begin position="1"/>
        <end position="30"/>
    </location>
</feature>